<reference evidence="2 3" key="1">
    <citation type="submission" date="2015-07" db="EMBL/GenBank/DDBJ databases">
        <title>High-quality draft genome sequence of Oceanobacillus caeni HM6, a bacillus isolated from a human feces.</title>
        <authorList>
            <person name="Kumar J."/>
            <person name="Verma M.K."/>
            <person name="Pandey R."/>
            <person name="Bhambi M."/>
            <person name="Chauhan N."/>
        </authorList>
    </citation>
    <scope>NUCLEOTIDE SEQUENCE [LARGE SCALE GENOMIC DNA]</scope>
    <source>
        <strain evidence="2 3">HM6</strain>
    </source>
</reference>
<evidence type="ECO:0000256" key="1">
    <source>
        <dbReference type="SAM" id="MobiDB-lite"/>
    </source>
</evidence>
<evidence type="ECO:0000313" key="3">
    <source>
        <dbReference type="Proteomes" id="UP000037854"/>
    </source>
</evidence>
<sequence>MYKKWIVWIGLILFLLLITACSSPMPDSSNRGMEENMEITAEDIPEEPSKENIINNLKESPSNQIDALIASNFPQVDVVMEDDSMAEIYATKQFQLNELSSLLTEKVKPNEESEVVDDSQMFIYPDYFITLKQSEIDRDVLLIEVASETFVKRNYSPSFLSTYFTIRMLDSLFGNNWSSRRSQDCVNEGCYGGYKGGYYGGSTSSPPKRGNSTYRGGGPGAGK</sequence>
<dbReference type="PROSITE" id="PS51257">
    <property type="entry name" value="PROKAR_LIPOPROTEIN"/>
    <property type="match status" value="1"/>
</dbReference>
<gene>
    <name evidence="2" type="ORF">AFL42_04885</name>
</gene>
<name>A0ABR5MLF1_9BACI</name>
<accession>A0ABR5MLF1</accession>
<feature type="compositionally biased region" description="Polar residues" evidence="1">
    <location>
        <begin position="202"/>
        <end position="214"/>
    </location>
</feature>
<dbReference type="Proteomes" id="UP000037854">
    <property type="component" value="Unassembled WGS sequence"/>
</dbReference>
<protein>
    <recommendedName>
        <fullName evidence="4">DUF4247 domain-containing protein</fullName>
    </recommendedName>
</protein>
<dbReference type="EMBL" id="LGTK01000011">
    <property type="protein sequence ID" value="KPH76750.1"/>
    <property type="molecule type" value="Genomic_DNA"/>
</dbReference>
<comment type="caution">
    <text evidence="2">The sequence shown here is derived from an EMBL/GenBank/DDBJ whole genome shotgun (WGS) entry which is preliminary data.</text>
</comment>
<organism evidence="2 3">
    <name type="scientific">Oceanobacillus caeni</name>
    <dbReference type="NCBI Taxonomy" id="405946"/>
    <lineage>
        <taxon>Bacteria</taxon>
        <taxon>Bacillati</taxon>
        <taxon>Bacillota</taxon>
        <taxon>Bacilli</taxon>
        <taxon>Bacillales</taxon>
        <taxon>Bacillaceae</taxon>
        <taxon>Oceanobacillus</taxon>
    </lineage>
</organism>
<dbReference type="RefSeq" id="WP_047185403.1">
    <property type="nucleotide sequence ID" value="NZ_JAHHXM010000002.1"/>
</dbReference>
<feature type="region of interest" description="Disordered" evidence="1">
    <location>
        <begin position="199"/>
        <end position="223"/>
    </location>
</feature>
<proteinExistence type="predicted"/>
<keyword evidence="3" id="KW-1185">Reference proteome</keyword>
<evidence type="ECO:0008006" key="4">
    <source>
        <dbReference type="Google" id="ProtNLM"/>
    </source>
</evidence>
<evidence type="ECO:0000313" key="2">
    <source>
        <dbReference type="EMBL" id="KPH76750.1"/>
    </source>
</evidence>